<dbReference type="CDD" id="cd22191">
    <property type="entry name" value="DPBB_RlpA_EXP_N-like"/>
    <property type="match status" value="1"/>
</dbReference>
<reference evidence="3" key="1">
    <citation type="submission" date="2023-06" db="EMBL/GenBank/DDBJ databases">
        <authorList>
            <person name="Noh H."/>
        </authorList>
    </citation>
    <scope>NUCLEOTIDE SEQUENCE</scope>
    <source>
        <strain evidence="3">DUCC20226</strain>
    </source>
</reference>
<dbReference type="EMBL" id="JAUJFL010000001">
    <property type="protein sequence ID" value="KAK2615496.1"/>
    <property type="molecule type" value="Genomic_DNA"/>
</dbReference>
<organism evidence="3 4">
    <name type="scientific">Phomopsis amygdali</name>
    <name type="common">Fusicoccum amygdali</name>
    <dbReference type="NCBI Taxonomy" id="1214568"/>
    <lineage>
        <taxon>Eukaryota</taxon>
        <taxon>Fungi</taxon>
        <taxon>Dikarya</taxon>
        <taxon>Ascomycota</taxon>
        <taxon>Pezizomycotina</taxon>
        <taxon>Sordariomycetes</taxon>
        <taxon>Sordariomycetidae</taxon>
        <taxon>Diaporthales</taxon>
        <taxon>Diaporthaceae</taxon>
        <taxon>Diaporthe</taxon>
    </lineage>
</organism>
<dbReference type="Proteomes" id="UP001265746">
    <property type="component" value="Unassembled WGS sequence"/>
</dbReference>
<sequence>MLFITKMISILTILMATTLGAAAAAEASTSVDTALAPAHVGDMTYYDPSQSGNEVACGGKYGPNDRIAAVGAGVFDHRAVCGKTTTVSYNGKSVTATIVDLCDGCKNDDIDVTPVVLEELAPTPSGRIPGVAWDLS</sequence>
<evidence type="ECO:0000313" key="3">
    <source>
        <dbReference type="EMBL" id="KAK2615496.1"/>
    </source>
</evidence>
<dbReference type="InterPro" id="IPR051477">
    <property type="entry name" value="Expansin_CellWall"/>
</dbReference>
<dbReference type="AlphaFoldDB" id="A0AAD9WB23"/>
<protein>
    <recommendedName>
        <fullName evidence="5">RlpA-like protein double-psi beta-barrel domain-containing protein</fullName>
    </recommendedName>
</protein>
<proteinExistence type="predicted"/>
<dbReference type="Gene3D" id="2.40.40.10">
    <property type="entry name" value="RlpA-like domain"/>
    <property type="match status" value="1"/>
</dbReference>
<comment type="caution">
    <text evidence="3">The sequence shown here is derived from an EMBL/GenBank/DDBJ whole genome shotgun (WGS) entry which is preliminary data.</text>
</comment>
<dbReference type="SUPFAM" id="SSF50685">
    <property type="entry name" value="Barwin-like endoglucanases"/>
    <property type="match status" value="1"/>
</dbReference>
<dbReference type="PANTHER" id="PTHR31836:SF28">
    <property type="entry name" value="SRCR DOMAIN-CONTAINING PROTEIN-RELATED"/>
    <property type="match status" value="1"/>
</dbReference>
<dbReference type="InterPro" id="IPR036908">
    <property type="entry name" value="RlpA-like_sf"/>
</dbReference>
<accession>A0AAD9WB23</accession>
<evidence type="ECO:0008006" key="5">
    <source>
        <dbReference type="Google" id="ProtNLM"/>
    </source>
</evidence>
<evidence type="ECO:0000313" key="4">
    <source>
        <dbReference type="Proteomes" id="UP001265746"/>
    </source>
</evidence>
<dbReference type="PANTHER" id="PTHR31836">
    <property type="match status" value="1"/>
</dbReference>
<keyword evidence="4" id="KW-1185">Reference proteome</keyword>
<keyword evidence="1 2" id="KW-0732">Signal</keyword>
<name>A0AAD9WB23_PHOAM</name>
<evidence type="ECO:0000256" key="1">
    <source>
        <dbReference type="ARBA" id="ARBA00022729"/>
    </source>
</evidence>
<gene>
    <name evidence="3" type="ORF">N8I77_002246</name>
</gene>
<evidence type="ECO:0000256" key="2">
    <source>
        <dbReference type="SAM" id="SignalP"/>
    </source>
</evidence>
<feature type="chain" id="PRO_5042032543" description="RlpA-like protein double-psi beta-barrel domain-containing protein" evidence="2">
    <location>
        <begin position="24"/>
        <end position="136"/>
    </location>
</feature>
<feature type="signal peptide" evidence="2">
    <location>
        <begin position="1"/>
        <end position="23"/>
    </location>
</feature>